<evidence type="ECO:0000313" key="1">
    <source>
        <dbReference type="EMBL" id="EJK70214.1"/>
    </source>
</evidence>
<proteinExistence type="predicted"/>
<dbReference type="EMBL" id="AGNL01008869">
    <property type="protein sequence ID" value="EJK70214.1"/>
    <property type="molecule type" value="Genomic_DNA"/>
</dbReference>
<protein>
    <submittedName>
        <fullName evidence="1">Uncharacterized protein</fullName>
    </submittedName>
</protein>
<name>K0SZ24_THAOC</name>
<comment type="caution">
    <text evidence="1">The sequence shown here is derived from an EMBL/GenBank/DDBJ whole genome shotgun (WGS) entry which is preliminary data.</text>
</comment>
<gene>
    <name evidence="1" type="ORF">THAOC_08445</name>
</gene>
<dbReference type="AlphaFoldDB" id="K0SZ24"/>
<organism evidence="1 2">
    <name type="scientific">Thalassiosira oceanica</name>
    <name type="common">Marine diatom</name>
    <dbReference type="NCBI Taxonomy" id="159749"/>
    <lineage>
        <taxon>Eukaryota</taxon>
        <taxon>Sar</taxon>
        <taxon>Stramenopiles</taxon>
        <taxon>Ochrophyta</taxon>
        <taxon>Bacillariophyta</taxon>
        <taxon>Coscinodiscophyceae</taxon>
        <taxon>Thalassiosirophycidae</taxon>
        <taxon>Thalassiosirales</taxon>
        <taxon>Thalassiosiraceae</taxon>
        <taxon>Thalassiosira</taxon>
    </lineage>
</organism>
<feature type="non-terminal residue" evidence="1">
    <location>
        <position position="1"/>
    </location>
</feature>
<keyword evidence="2" id="KW-1185">Reference proteome</keyword>
<dbReference type="Proteomes" id="UP000266841">
    <property type="component" value="Unassembled WGS sequence"/>
</dbReference>
<accession>K0SZ24</accession>
<sequence length="121" mass="14481">ENVEREVKLTVIAGGVEKRAAMQAKLSEVERSMVTWIKREPLTWMTKKVKWLVAPLRKPQSKKHRRRARARMRKRLRKQFGVEEPLKPKQFRRRKLAYGLVMKCRRRKGNRPPRLDGKRLA</sequence>
<reference evidence="1 2" key="1">
    <citation type="journal article" date="2012" name="Genome Biol.">
        <title>Genome and low-iron response of an oceanic diatom adapted to chronic iron limitation.</title>
        <authorList>
            <person name="Lommer M."/>
            <person name="Specht M."/>
            <person name="Roy A.S."/>
            <person name="Kraemer L."/>
            <person name="Andreson R."/>
            <person name="Gutowska M.A."/>
            <person name="Wolf J."/>
            <person name="Bergner S.V."/>
            <person name="Schilhabel M.B."/>
            <person name="Klostermeier U.C."/>
            <person name="Beiko R.G."/>
            <person name="Rosenstiel P."/>
            <person name="Hippler M."/>
            <person name="Laroche J."/>
        </authorList>
    </citation>
    <scope>NUCLEOTIDE SEQUENCE [LARGE SCALE GENOMIC DNA]</scope>
    <source>
        <strain evidence="1 2">CCMP1005</strain>
    </source>
</reference>
<evidence type="ECO:0000313" key="2">
    <source>
        <dbReference type="Proteomes" id="UP000266841"/>
    </source>
</evidence>